<dbReference type="InterPro" id="IPR006140">
    <property type="entry name" value="D-isomer_DH_NAD-bd"/>
</dbReference>
<proteinExistence type="inferred from homology"/>
<evidence type="ECO:0000313" key="7">
    <source>
        <dbReference type="EMBL" id="TWF77023.1"/>
    </source>
</evidence>
<dbReference type="GO" id="GO:0051287">
    <property type="term" value="F:NAD binding"/>
    <property type="evidence" value="ECO:0007669"/>
    <property type="project" value="InterPro"/>
</dbReference>
<dbReference type="AlphaFoldDB" id="A0A561SQ89"/>
<evidence type="ECO:0000256" key="4">
    <source>
        <dbReference type="RuleBase" id="RU003719"/>
    </source>
</evidence>
<organism evidence="7 8">
    <name type="scientific">Pseudonocardia hierapolitana</name>
    <dbReference type="NCBI Taxonomy" id="1128676"/>
    <lineage>
        <taxon>Bacteria</taxon>
        <taxon>Bacillati</taxon>
        <taxon>Actinomycetota</taxon>
        <taxon>Actinomycetes</taxon>
        <taxon>Pseudonocardiales</taxon>
        <taxon>Pseudonocardiaceae</taxon>
        <taxon>Pseudonocardia</taxon>
    </lineage>
</organism>
<feature type="domain" description="D-isomer specific 2-hydroxyacid dehydrogenase catalytic" evidence="5">
    <location>
        <begin position="9"/>
        <end position="309"/>
    </location>
</feature>
<evidence type="ECO:0000259" key="6">
    <source>
        <dbReference type="Pfam" id="PF02826"/>
    </source>
</evidence>
<keyword evidence="3" id="KW-0520">NAD</keyword>
<dbReference type="SUPFAM" id="SSF51735">
    <property type="entry name" value="NAD(P)-binding Rossmann-fold domains"/>
    <property type="match status" value="1"/>
</dbReference>
<comment type="similarity">
    <text evidence="1 4">Belongs to the D-isomer specific 2-hydroxyacid dehydrogenase family.</text>
</comment>
<dbReference type="OrthoDB" id="4324715at2"/>
<evidence type="ECO:0000259" key="5">
    <source>
        <dbReference type="Pfam" id="PF00389"/>
    </source>
</evidence>
<feature type="domain" description="D-isomer specific 2-hydroxyacid dehydrogenase NAD-binding" evidence="6">
    <location>
        <begin position="104"/>
        <end position="278"/>
    </location>
</feature>
<dbReference type="SUPFAM" id="SSF52283">
    <property type="entry name" value="Formate/glycerate dehydrogenase catalytic domain-like"/>
    <property type="match status" value="1"/>
</dbReference>
<keyword evidence="2 4" id="KW-0560">Oxidoreductase</keyword>
<dbReference type="RefSeq" id="WP_147256277.1">
    <property type="nucleotide sequence ID" value="NZ_VIWU01000001.1"/>
</dbReference>
<dbReference type="EMBL" id="VIWU01000001">
    <property type="protein sequence ID" value="TWF77023.1"/>
    <property type="molecule type" value="Genomic_DNA"/>
</dbReference>
<dbReference type="PANTHER" id="PTHR43333:SF1">
    <property type="entry name" value="D-ISOMER SPECIFIC 2-HYDROXYACID DEHYDROGENASE NAD-BINDING DOMAIN-CONTAINING PROTEIN"/>
    <property type="match status" value="1"/>
</dbReference>
<reference evidence="7 8" key="1">
    <citation type="submission" date="2019-06" db="EMBL/GenBank/DDBJ databases">
        <title>Sequencing the genomes of 1000 actinobacteria strains.</title>
        <authorList>
            <person name="Klenk H.-P."/>
        </authorList>
    </citation>
    <scope>NUCLEOTIDE SEQUENCE [LARGE SCALE GENOMIC DNA]</scope>
    <source>
        <strain evidence="7 8">DSM 45671</strain>
    </source>
</reference>
<dbReference type="Pfam" id="PF00389">
    <property type="entry name" value="2-Hacid_dh"/>
    <property type="match status" value="1"/>
</dbReference>
<evidence type="ECO:0000256" key="3">
    <source>
        <dbReference type="ARBA" id="ARBA00023027"/>
    </source>
</evidence>
<sequence length="315" mass="33253">MGEPLLVVVCGVPEQEEERIRAAAPDAEVVFAARTAEVADRLPDAHVVAGNLEAAGLAAAGRLRWVHSWAAGVDGALYPEMVASPVVLTSSKGNGAVPLAEHALMLMLMLDRDAPRWLRAQGSRSWDRHRHGELAGATCGIVGMGGAGTALARRAAAFDMRVLGLRRRPDQQVPEVDRMYGPGEVTDFVAESDFVVVTAALTAQSRGLLGDAAFRAMKPTAFYVCVSRGGIADDTALLTALQDGGIAGAGLDAHAVEPLPPDSPFWSLPNVIVTPHNGATTAQTQRRGVDIFVDNLTRFVAGEPLRNVVDKHAGY</sequence>
<dbReference type="Proteomes" id="UP000321261">
    <property type="component" value="Unassembled WGS sequence"/>
</dbReference>
<dbReference type="PANTHER" id="PTHR43333">
    <property type="entry name" value="2-HACID_DH_C DOMAIN-CONTAINING PROTEIN"/>
    <property type="match status" value="1"/>
</dbReference>
<dbReference type="Pfam" id="PF02826">
    <property type="entry name" value="2-Hacid_dh_C"/>
    <property type="match status" value="1"/>
</dbReference>
<accession>A0A561SQ89</accession>
<dbReference type="InterPro" id="IPR006139">
    <property type="entry name" value="D-isomer_2_OHA_DH_cat_dom"/>
</dbReference>
<gene>
    <name evidence="7" type="ORF">FHX44_112923</name>
</gene>
<dbReference type="Gene3D" id="3.40.50.720">
    <property type="entry name" value="NAD(P)-binding Rossmann-like Domain"/>
    <property type="match status" value="2"/>
</dbReference>
<dbReference type="InterPro" id="IPR036291">
    <property type="entry name" value="NAD(P)-bd_dom_sf"/>
</dbReference>
<comment type="caution">
    <text evidence="7">The sequence shown here is derived from an EMBL/GenBank/DDBJ whole genome shotgun (WGS) entry which is preliminary data.</text>
</comment>
<dbReference type="CDD" id="cd05300">
    <property type="entry name" value="2-Hacid_dh_1"/>
    <property type="match status" value="1"/>
</dbReference>
<evidence type="ECO:0000256" key="2">
    <source>
        <dbReference type="ARBA" id="ARBA00023002"/>
    </source>
</evidence>
<evidence type="ECO:0000313" key="8">
    <source>
        <dbReference type="Proteomes" id="UP000321261"/>
    </source>
</evidence>
<keyword evidence="8" id="KW-1185">Reference proteome</keyword>
<dbReference type="GO" id="GO:0016616">
    <property type="term" value="F:oxidoreductase activity, acting on the CH-OH group of donors, NAD or NADP as acceptor"/>
    <property type="evidence" value="ECO:0007669"/>
    <property type="project" value="InterPro"/>
</dbReference>
<protein>
    <submittedName>
        <fullName evidence="7">Phosphoglycerate dehydrogenase-like enzyme</fullName>
    </submittedName>
</protein>
<name>A0A561SQ89_9PSEU</name>
<evidence type="ECO:0000256" key="1">
    <source>
        <dbReference type="ARBA" id="ARBA00005854"/>
    </source>
</evidence>